<dbReference type="Gene3D" id="3.40.190.10">
    <property type="entry name" value="Periplasmic binding protein-like II"/>
    <property type="match status" value="1"/>
</dbReference>
<feature type="transmembrane region" description="Helical" evidence="1">
    <location>
        <begin position="342"/>
        <end position="361"/>
    </location>
</feature>
<feature type="transmembrane region" description="Helical" evidence="1">
    <location>
        <begin position="450"/>
        <end position="469"/>
    </location>
</feature>
<dbReference type="Pfam" id="PF13343">
    <property type="entry name" value="SBP_bac_6"/>
    <property type="match status" value="1"/>
</dbReference>
<dbReference type="AlphaFoldDB" id="A0A0W8EA49"/>
<feature type="transmembrane region" description="Helical" evidence="1">
    <location>
        <begin position="373"/>
        <end position="391"/>
    </location>
</feature>
<feature type="transmembrane region" description="Helical" evidence="1">
    <location>
        <begin position="418"/>
        <end position="438"/>
    </location>
</feature>
<keyword evidence="1" id="KW-0812">Transmembrane</keyword>
<reference evidence="3" key="1">
    <citation type="journal article" date="2015" name="Proc. Natl. Acad. Sci. U.S.A.">
        <title>Networks of energetic and metabolic interactions define dynamics in microbial communities.</title>
        <authorList>
            <person name="Embree M."/>
            <person name="Liu J.K."/>
            <person name="Al-Bassam M.M."/>
            <person name="Zengler K."/>
        </authorList>
    </citation>
    <scope>NUCLEOTIDE SEQUENCE</scope>
</reference>
<feature type="transmembrane region" description="Helical" evidence="1">
    <location>
        <begin position="311"/>
        <end position="330"/>
    </location>
</feature>
<organism evidence="3">
    <name type="scientific">hydrocarbon metagenome</name>
    <dbReference type="NCBI Taxonomy" id="938273"/>
    <lineage>
        <taxon>unclassified sequences</taxon>
        <taxon>metagenomes</taxon>
        <taxon>ecological metagenomes</taxon>
    </lineage>
</organism>
<feature type="domain" description="Histidine kinase N-terminal 7TM region" evidence="2">
    <location>
        <begin position="287"/>
        <end position="491"/>
    </location>
</feature>
<protein>
    <recommendedName>
        <fullName evidence="2">Histidine kinase N-terminal 7TM region domain-containing protein</fullName>
    </recommendedName>
</protein>
<evidence type="ECO:0000256" key="1">
    <source>
        <dbReference type="SAM" id="Phobius"/>
    </source>
</evidence>
<accession>A0A0W8EA49</accession>
<keyword evidence="1" id="KW-0472">Membrane</keyword>
<evidence type="ECO:0000259" key="2">
    <source>
        <dbReference type="Pfam" id="PF16927"/>
    </source>
</evidence>
<feature type="transmembrane region" description="Helical" evidence="1">
    <location>
        <begin position="7"/>
        <end position="28"/>
    </location>
</feature>
<dbReference type="Pfam" id="PF16927">
    <property type="entry name" value="HisKA_7TM"/>
    <property type="match status" value="1"/>
</dbReference>
<name>A0A0W8EA49_9ZZZZ</name>
<dbReference type="SUPFAM" id="SSF53850">
    <property type="entry name" value="Periplasmic binding protein-like II"/>
    <property type="match status" value="1"/>
</dbReference>
<dbReference type="EMBL" id="LNQE01001811">
    <property type="protein sequence ID" value="KUG05498.1"/>
    <property type="molecule type" value="Genomic_DNA"/>
</dbReference>
<comment type="caution">
    <text evidence="3">The sequence shown here is derived from an EMBL/GenBank/DDBJ whole genome shotgun (WGS) entry which is preliminary data.</text>
</comment>
<gene>
    <name evidence="3" type="ORF">ASZ90_017078</name>
</gene>
<sequence length="818" mass="92390">MSRDRKWIYTIVLGVIALTLILLCIVTAHHPDRSVHFHNPIPAYEGILTSFDHPLYIAYENQAVPLMQTGIVKAYRTDFISTAIIAVDRDQVEDEITGWNSLLTGDYPVYFDYKGKLSHVGFGYTFLAMTAGLDYDNSGYQNTIHLLRHLHHNGRLIPEDPSDAPVAIMFDYQAAQRNKDGQNIEIIVPAEGTLSFPAGIISTRQEQLSELNPSDLLAAGFRLPNGESDPSIYPDAGQYSSAQNAVLNHKDAMHIINAVPAFRRMVLGERLFSTAHGVEHMLSYLAFIIILILWSGMLYIRISDKALQKKLFAISMLLLFWMLVKVIKLLVPDGIIDRFFWYLYYIPLIFLPTILFWIGLILDKSDQNRFPRWIRKTSLVISILLAMLVLSNDFHQMAFRFYLGTEGNIYDQYYSYGWVYYLIFARSLYLIFAFVLMAARRKPGSAAQGIGTLLLLLGISLIYFGGYAWGLPIFRESDFSIVYGTMTLLFLEVCLRSRLIPNNIRLGELLRFAPIDMHILTDAMHIEYQTDHSEELSPEIIEQIRHLPPEATTPVGLSLPYNESILYGVYRINGGYSIFTQHLDPVIRLRTALTEQNRKIKIQNSILARTHKVQSEIARLRTQQELFSRIDEVLKDRVNKINAIISALPVNNTNEGKDKVQQQLSIIKILVNYCKRRGNLALLEAGGEYCDTASLALWLRESLWEASSAGIEGMVTETGNVQIHSSPAALLYDCFEDTLEKTMKYAKAVMLANLSSVGESVVLRIAVETAPAADSADLPFEYVLQDALDSMGASYGVHEHDDGFIIQITVPMGGREND</sequence>
<feature type="transmembrane region" description="Helical" evidence="1">
    <location>
        <begin position="281"/>
        <end position="299"/>
    </location>
</feature>
<proteinExistence type="predicted"/>
<evidence type="ECO:0000313" key="3">
    <source>
        <dbReference type="EMBL" id="KUG05498.1"/>
    </source>
</evidence>
<dbReference type="InterPro" id="IPR031621">
    <property type="entry name" value="HisKA_7TM"/>
</dbReference>
<keyword evidence="1" id="KW-1133">Transmembrane helix</keyword>